<reference evidence="1 2" key="1">
    <citation type="submission" date="2020-07" db="EMBL/GenBank/DDBJ databases">
        <title>Genomic Encyclopedia of Type Strains, Phase IV (KMG-V): Genome sequencing to study the core and pangenomes of soil and plant-associated prokaryotes.</title>
        <authorList>
            <person name="Whitman W."/>
        </authorList>
    </citation>
    <scope>NUCLEOTIDE SEQUENCE [LARGE SCALE GENOMIC DNA]</scope>
    <source>
        <strain evidence="1 2">M8UP22</strain>
    </source>
</reference>
<dbReference type="SUPFAM" id="SSF50974">
    <property type="entry name" value="Nitrous oxide reductase, N-terminal domain"/>
    <property type="match status" value="1"/>
</dbReference>
<proteinExistence type="predicted"/>
<comment type="caution">
    <text evidence="1">The sequence shown here is derived from an EMBL/GenBank/DDBJ whole genome shotgun (WGS) entry which is preliminary data.</text>
</comment>
<name>A0A852VFP5_9BACT</name>
<dbReference type="Pfam" id="PF02239">
    <property type="entry name" value="Cytochrom_D1"/>
    <property type="match status" value="1"/>
</dbReference>
<organism evidence="1 2">
    <name type="scientific">Tunturiibacter lichenicola</name>
    <dbReference type="NCBI Taxonomy" id="2051959"/>
    <lineage>
        <taxon>Bacteria</taxon>
        <taxon>Pseudomonadati</taxon>
        <taxon>Acidobacteriota</taxon>
        <taxon>Terriglobia</taxon>
        <taxon>Terriglobales</taxon>
        <taxon>Acidobacteriaceae</taxon>
        <taxon>Tunturiibacter</taxon>
    </lineage>
</organism>
<gene>
    <name evidence="1" type="ORF">HDF08_003762</name>
</gene>
<dbReference type="PANTHER" id="PTHR47197:SF3">
    <property type="entry name" value="DIHYDRO-HEME D1 DEHYDROGENASE"/>
    <property type="match status" value="1"/>
</dbReference>
<dbReference type="Gene3D" id="2.130.10.10">
    <property type="entry name" value="YVTN repeat-like/Quinoprotein amine dehydrogenase"/>
    <property type="match status" value="2"/>
</dbReference>
<sequence>MERRHAAAYIVRRGYTDRLMKKIFFSRCMMGCSLLSLPFLLSAAGAIAFSQSGMERQARPLLLVVNQGDRDLSLIDPGAGKQMATVLVDGVTGHEVAASPDGTTAYVPIYGSAGVGKPGTDGSKISVIDLASHKIVHTIDFGHGVRPHCVIYDKNSGMLYVTTELDKTISIIDPKTLKIVGSVPTGQEQSHMLALSRDGSRGYTANVGPGTVSVLDMKARKTLAIIPVSTDTQRIAVSRDDSMVFTADQTKPQLAVIDTATNKLKTWVPLPSVGYGTATTLDGQWLLVALRTTHQVAVVDLRSMQVARTIDVAEGPTEILMNPDGKSAFVSCTRSKQVAEIDLGQWKMARLIDAGDAADGLAWAK</sequence>
<dbReference type="InterPro" id="IPR011045">
    <property type="entry name" value="N2O_reductase_N"/>
</dbReference>
<evidence type="ECO:0000313" key="1">
    <source>
        <dbReference type="EMBL" id="NYF91643.1"/>
    </source>
</evidence>
<dbReference type="InterPro" id="IPR051200">
    <property type="entry name" value="Host-pathogen_enzymatic-act"/>
</dbReference>
<dbReference type="InterPro" id="IPR015943">
    <property type="entry name" value="WD40/YVTN_repeat-like_dom_sf"/>
</dbReference>
<protein>
    <submittedName>
        <fullName evidence="1">DNA-binding beta-propeller fold protein YncE</fullName>
    </submittedName>
</protein>
<dbReference type="EMBL" id="JACCCU010000003">
    <property type="protein sequence ID" value="NYF91643.1"/>
    <property type="molecule type" value="Genomic_DNA"/>
</dbReference>
<keyword evidence="1" id="KW-0238">DNA-binding</keyword>
<evidence type="ECO:0000313" key="2">
    <source>
        <dbReference type="Proteomes" id="UP000564385"/>
    </source>
</evidence>
<dbReference type="GO" id="GO:0003677">
    <property type="term" value="F:DNA binding"/>
    <property type="evidence" value="ECO:0007669"/>
    <property type="project" value="UniProtKB-KW"/>
</dbReference>
<dbReference type="PANTHER" id="PTHR47197">
    <property type="entry name" value="PROTEIN NIRF"/>
    <property type="match status" value="1"/>
</dbReference>
<dbReference type="Proteomes" id="UP000564385">
    <property type="component" value="Unassembled WGS sequence"/>
</dbReference>
<dbReference type="AlphaFoldDB" id="A0A852VFP5"/>
<accession>A0A852VFP5</accession>